<comment type="catalytic activity">
    <reaction evidence="1">
        <text>guanosine(46) in tRNA + S-adenosyl-L-methionine = N(7)-methylguanosine(46) in tRNA + S-adenosyl-L-homocysteine</text>
        <dbReference type="Rhea" id="RHEA:42708"/>
        <dbReference type="Rhea" id="RHEA-COMP:10188"/>
        <dbReference type="Rhea" id="RHEA-COMP:10189"/>
        <dbReference type="ChEBI" id="CHEBI:57856"/>
        <dbReference type="ChEBI" id="CHEBI:59789"/>
        <dbReference type="ChEBI" id="CHEBI:74269"/>
        <dbReference type="ChEBI" id="CHEBI:74480"/>
        <dbReference type="EC" id="2.1.1.33"/>
    </reaction>
</comment>
<protein>
    <recommendedName>
        <fullName evidence="2">tRNA (guanine(46)-N(7))-methyltransferase</fullName>
        <ecNumber evidence="2">2.1.1.33</ecNumber>
    </recommendedName>
</protein>
<gene>
    <name evidence="7" type="ORF">UFOPK3401_00192</name>
</gene>
<dbReference type="AlphaFoldDB" id="A0A6J7CT91"/>
<evidence type="ECO:0000256" key="6">
    <source>
        <dbReference type="ARBA" id="ARBA00022694"/>
    </source>
</evidence>
<evidence type="ECO:0000256" key="4">
    <source>
        <dbReference type="ARBA" id="ARBA00022679"/>
    </source>
</evidence>
<dbReference type="GO" id="GO:0043527">
    <property type="term" value="C:tRNA methyltransferase complex"/>
    <property type="evidence" value="ECO:0007669"/>
    <property type="project" value="TreeGrafter"/>
</dbReference>
<evidence type="ECO:0000313" key="7">
    <source>
        <dbReference type="EMBL" id="CAB4860064.1"/>
    </source>
</evidence>
<dbReference type="Gene3D" id="3.40.50.150">
    <property type="entry name" value="Vaccinia Virus protein VP39"/>
    <property type="match status" value="1"/>
</dbReference>
<keyword evidence="4" id="KW-0808">Transferase</keyword>
<dbReference type="SUPFAM" id="SSF53335">
    <property type="entry name" value="S-adenosyl-L-methionine-dependent methyltransferases"/>
    <property type="match status" value="1"/>
</dbReference>
<organism evidence="7">
    <name type="scientific">freshwater metagenome</name>
    <dbReference type="NCBI Taxonomy" id="449393"/>
    <lineage>
        <taxon>unclassified sequences</taxon>
        <taxon>metagenomes</taxon>
        <taxon>ecological metagenomes</taxon>
    </lineage>
</organism>
<keyword evidence="6" id="KW-0819">tRNA processing</keyword>
<evidence type="ECO:0000256" key="2">
    <source>
        <dbReference type="ARBA" id="ARBA00011977"/>
    </source>
</evidence>
<dbReference type="Pfam" id="PF02390">
    <property type="entry name" value="Methyltransf_4"/>
    <property type="match status" value="1"/>
</dbReference>
<name>A0A6J7CT91_9ZZZZ</name>
<dbReference type="EMBL" id="CAFBLM010000004">
    <property type="protein sequence ID" value="CAB4860064.1"/>
    <property type="molecule type" value="Genomic_DNA"/>
</dbReference>
<proteinExistence type="inferred from homology"/>
<dbReference type="InterPro" id="IPR029063">
    <property type="entry name" value="SAM-dependent_MTases_sf"/>
</dbReference>
<dbReference type="GO" id="GO:0008176">
    <property type="term" value="F:tRNA (guanine(46)-N7)-methyltransferase activity"/>
    <property type="evidence" value="ECO:0007669"/>
    <property type="project" value="UniProtKB-EC"/>
</dbReference>
<dbReference type="NCBIfam" id="TIGR00091">
    <property type="entry name" value="tRNA (guanosine(46)-N7)-methyltransferase TrmB"/>
    <property type="match status" value="1"/>
</dbReference>
<dbReference type="PROSITE" id="PS51625">
    <property type="entry name" value="SAM_MT_TRMB"/>
    <property type="match status" value="1"/>
</dbReference>
<dbReference type="PANTHER" id="PTHR23417">
    <property type="entry name" value="3-DEOXY-D-MANNO-OCTULOSONIC-ACID TRANSFERASE/TRNA GUANINE-N 7 - -METHYLTRANSFERASE"/>
    <property type="match status" value="1"/>
</dbReference>
<dbReference type="InterPro" id="IPR055361">
    <property type="entry name" value="tRNA_methyltr_TrmB_bact"/>
</dbReference>
<keyword evidence="5" id="KW-0949">S-adenosyl-L-methionine</keyword>
<dbReference type="HAMAP" id="MF_01057">
    <property type="entry name" value="tRNA_methyltr_TrmB"/>
    <property type="match status" value="1"/>
</dbReference>
<reference evidence="7" key="1">
    <citation type="submission" date="2020-05" db="EMBL/GenBank/DDBJ databases">
        <authorList>
            <person name="Chiriac C."/>
            <person name="Salcher M."/>
            <person name="Ghai R."/>
            <person name="Kavagutti S V."/>
        </authorList>
    </citation>
    <scope>NUCLEOTIDE SEQUENCE</scope>
</reference>
<dbReference type="PANTHER" id="PTHR23417:SF14">
    <property type="entry name" value="PENTACOTRIPEPTIDE-REPEAT REGION OF PRORP DOMAIN-CONTAINING PROTEIN"/>
    <property type="match status" value="1"/>
</dbReference>
<sequence length="229" mass="25611">MSFTNSPKQDQKRGIRTFHARQGRISPLTAKTITSHQGSFILDPQAPFDPIATFGATPVIFDIGCGFGEATTAMATAQPEIAIVAFDVHVRGIARLLQEVDHGNLTNVRALNTDAVSYLNHMVPTDCLDGVRIYFPDPWPKARHNKRRLIQPDFVRLLVSAMKSGATLHCATDWQPYAEHMLKVLTNCSELTNTVQDFAPRPQWRPVTRYESAGIAKGHEIFDLIFRRT</sequence>
<dbReference type="EC" id="2.1.1.33" evidence="2"/>
<evidence type="ECO:0000256" key="1">
    <source>
        <dbReference type="ARBA" id="ARBA00000142"/>
    </source>
</evidence>
<keyword evidence="3" id="KW-0489">Methyltransferase</keyword>
<accession>A0A6J7CT91</accession>
<evidence type="ECO:0000256" key="3">
    <source>
        <dbReference type="ARBA" id="ARBA00022603"/>
    </source>
</evidence>
<evidence type="ECO:0000256" key="5">
    <source>
        <dbReference type="ARBA" id="ARBA00022691"/>
    </source>
</evidence>
<dbReference type="InterPro" id="IPR003358">
    <property type="entry name" value="tRNA_(Gua-N-7)_MeTrfase_Trmb"/>
</dbReference>